<keyword evidence="1" id="KW-0732">Signal</keyword>
<dbReference type="AlphaFoldDB" id="A0A4Q2TEK4"/>
<keyword evidence="4" id="KW-1185">Reference proteome</keyword>
<feature type="domain" description="Spore coat protein U/FanG" evidence="2">
    <location>
        <begin position="18"/>
        <end position="153"/>
    </location>
</feature>
<comment type="caution">
    <text evidence="3">The sequence shown here is derived from an EMBL/GenBank/DDBJ whole genome shotgun (WGS) entry which is preliminary data.</text>
</comment>
<dbReference type="InterPro" id="IPR007893">
    <property type="entry name" value="Spore_coat_U/FanG"/>
</dbReference>
<evidence type="ECO:0000313" key="3">
    <source>
        <dbReference type="EMBL" id="RYC15663.1"/>
    </source>
</evidence>
<organism evidence="3 4">
    <name type="scientific">Ciceribacter ferrooxidans</name>
    <dbReference type="NCBI Taxonomy" id="2509717"/>
    <lineage>
        <taxon>Bacteria</taxon>
        <taxon>Pseudomonadati</taxon>
        <taxon>Pseudomonadota</taxon>
        <taxon>Alphaproteobacteria</taxon>
        <taxon>Hyphomicrobiales</taxon>
        <taxon>Rhizobiaceae</taxon>
        <taxon>Ciceribacter</taxon>
    </lineage>
</organism>
<feature type="signal peptide" evidence="1">
    <location>
        <begin position="1"/>
        <end position="21"/>
    </location>
</feature>
<proteinExistence type="predicted"/>
<protein>
    <submittedName>
        <fullName evidence="3">Spore coat U domain-containing protein</fullName>
    </submittedName>
</protein>
<gene>
    <name evidence="3" type="ORF">EUU22_08560</name>
</gene>
<dbReference type="EMBL" id="SDVB01000191">
    <property type="protein sequence ID" value="RYC15663.1"/>
    <property type="molecule type" value="Genomic_DNA"/>
</dbReference>
<dbReference type="Pfam" id="PF05229">
    <property type="entry name" value="SCPU"/>
    <property type="match status" value="2"/>
</dbReference>
<dbReference type="InterPro" id="IPR053167">
    <property type="entry name" value="Spore_coat_component"/>
</dbReference>
<feature type="domain" description="Spore coat protein U/FanG" evidence="2">
    <location>
        <begin position="185"/>
        <end position="313"/>
    </location>
</feature>
<dbReference type="PANTHER" id="PTHR37089">
    <property type="entry name" value="PROTEIN U-RELATED"/>
    <property type="match status" value="1"/>
</dbReference>
<evidence type="ECO:0000313" key="4">
    <source>
        <dbReference type="Proteomes" id="UP000291088"/>
    </source>
</evidence>
<name>A0A4Q2TEK4_9HYPH</name>
<feature type="chain" id="PRO_5020442767" evidence="1">
    <location>
        <begin position="22"/>
        <end position="316"/>
    </location>
</feature>
<dbReference type="SMART" id="SM00972">
    <property type="entry name" value="SCPU"/>
    <property type="match status" value="2"/>
</dbReference>
<dbReference type="OrthoDB" id="7478692at2"/>
<evidence type="ECO:0000256" key="1">
    <source>
        <dbReference type="SAM" id="SignalP"/>
    </source>
</evidence>
<dbReference type="Proteomes" id="UP000291088">
    <property type="component" value="Unassembled WGS sequence"/>
</dbReference>
<accession>A0A4Q2TEK4</accession>
<sequence length="316" mass="32448">MSLRAPVLACLLSTAPFPALAQTCSFSVSDVNFGSVDSLSGAAADSSGTVTASCFSGILTNVRVCLNINAGSGGSTSGTRHMLNTTLDQLDYNLYSDAARTTPWGSREMPSLGSPVAIDFTQLLGTVEQTRTIYGRVLANQQTAPTGTYTSTFSGAEVSFNYATYLIIGSPPDCSTVTGNTTRPSFTVQATVNPNCLVSAQDIDFGSQGVLDTAVDATGNVAATCTAGTAYTISLDNGLTGTGPTARRMTLGGAYVTYGLYKDAARSQPWGSSGGDLVTGTGTGLTENIGVYGRVPVQSTPAPGTYTDTIVVTVTY</sequence>
<reference evidence="3 4" key="1">
    <citation type="submission" date="2019-01" db="EMBL/GenBank/DDBJ databases">
        <authorList>
            <person name="Deng T."/>
        </authorList>
    </citation>
    <scope>NUCLEOTIDE SEQUENCE [LARGE SCALE GENOMIC DNA]</scope>
    <source>
        <strain evidence="3 4">F8825</strain>
    </source>
</reference>
<evidence type="ECO:0000259" key="2">
    <source>
        <dbReference type="Pfam" id="PF05229"/>
    </source>
</evidence>